<organism evidence="9 10">
    <name type="scientific">Zopfia rhizophila CBS 207.26</name>
    <dbReference type="NCBI Taxonomy" id="1314779"/>
    <lineage>
        <taxon>Eukaryota</taxon>
        <taxon>Fungi</taxon>
        <taxon>Dikarya</taxon>
        <taxon>Ascomycota</taxon>
        <taxon>Pezizomycotina</taxon>
        <taxon>Dothideomycetes</taxon>
        <taxon>Dothideomycetes incertae sedis</taxon>
        <taxon>Zopfiaceae</taxon>
        <taxon>Zopfia</taxon>
    </lineage>
</organism>
<dbReference type="AlphaFoldDB" id="A0A6A6DN10"/>
<keyword evidence="10" id="KW-1185">Reference proteome</keyword>
<evidence type="ECO:0000259" key="8">
    <source>
        <dbReference type="Pfam" id="PF20684"/>
    </source>
</evidence>
<evidence type="ECO:0000256" key="7">
    <source>
        <dbReference type="SAM" id="Phobius"/>
    </source>
</evidence>
<dbReference type="Pfam" id="PF20684">
    <property type="entry name" value="Fung_rhodopsin"/>
    <property type="match status" value="1"/>
</dbReference>
<dbReference type="Proteomes" id="UP000800200">
    <property type="component" value="Unassembled WGS sequence"/>
</dbReference>
<reference evidence="9" key="1">
    <citation type="journal article" date="2020" name="Stud. Mycol.">
        <title>101 Dothideomycetes genomes: a test case for predicting lifestyles and emergence of pathogens.</title>
        <authorList>
            <person name="Haridas S."/>
            <person name="Albert R."/>
            <person name="Binder M."/>
            <person name="Bloem J."/>
            <person name="Labutti K."/>
            <person name="Salamov A."/>
            <person name="Andreopoulos B."/>
            <person name="Baker S."/>
            <person name="Barry K."/>
            <person name="Bills G."/>
            <person name="Bluhm B."/>
            <person name="Cannon C."/>
            <person name="Castanera R."/>
            <person name="Culley D."/>
            <person name="Daum C."/>
            <person name="Ezra D."/>
            <person name="Gonzalez J."/>
            <person name="Henrissat B."/>
            <person name="Kuo A."/>
            <person name="Liang C."/>
            <person name="Lipzen A."/>
            <person name="Lutzoni F."/>
            <person name="Magnuson J."/>
            <person name="Mondo S."/>
            <person name="Nolan M."/>
            <person name="Ohm R."/>
            <person name="Pangilinan J."/>
            <person name="Park H.-J."/>
            <person name="Ramirez L."/>
            <person name="Alfaro M."/>
            <person name="Sun H."/>
            <person name="Tritt A."/>
            <person name="Yoshinaga Y."/>
            <person name="Zwiers L.-H."/>
            <person name="Turgeon B."/>
            <person name="Goodwin S."/>
            <person name="Spatafora J."/>
            <person name="Crous P."/>
            <person name="Grigoriev I."/>
        </authorList>
    </citation>
    <scope>NUCLEOTIDE SEQUENCE</scope>
    <source>
        <strain evidence="9">CBS 207.26</strain>
    </source>
</reference>
<feature type="transmembrane region" description="Helical" evidence="7">
    <location>
        <begin position="38"/>
        <end position="59"/>
    </location>
</feature>
<evidence type="ECO:0000256" key="3">
    <source>
        <dbReference type="ARBA" id="ARBA00022989"/>
    </source>
</evidence>
<dbReference type="PANTHER" id="PTHR33048">
    <property type="entry name" value="PTH11-LIKE INTEGRAL MEMBRANE PROTEIN (AFU_ORTHOLOGUE AFUA_5G11245)"/>
    <property type="match status" value="1"/>
</dbReference>
<evidence type="ECO:0000313" key="9">
    <source>
        <dbReference type="EMBL" id="KAF2179609.1"/>
    </source>
</evidence>
<feature type="region of interest" description="Disordered" evidence="6">
    <location>
        <begin position="326"/>
        <end position="345"/>
    </location>
</feature>
<feature type="transmembrane region" description="Helical" evidence="7">
    <location>
        <begin position="244"/>
        <end position="266"/>
    </location>
</feature>
<evidence type="ECO:0000256" key="2">
    <source>
        <dbReference type="ARBA" id="ARBA00022692"/>
    </source>
</evidence>
<feature type="compositionally biased region" description="Basic and acidic residues" evidence="6">
    <location>
        <begin position="332"/>
        <end position="345"/>
    </location>
</feature>
<protein>
    <recommendedName>
        <fullName evidence="8">Rhodopsin domain-containing protein</fullName>
    </recommendedName>
</protein>
<sequence length="345" mass="38609">MKDIPKEAWAQLDSYPLTQPPPGVIPDFVHPQWHGQPVVIVGAVGISVMLVMASIRMYSKCYLTRKWVFDDYVYLLSLRSLVLQVASPFLIWLIKLAVYSLILYAFHPVDYIRWLVYIGIVLSFCYYLAAAIVNGVICGPRGGTDRLAYLAGMAGPECGNPSGLIQIFSIASGVVNLTNDFYLLIIPLPAILKLKLPARRKFGVLVIFLAGTGACVMSILGLIYRKRGYSHDTSTTWKHDTTYLQIPLITVTTVEYTVGVIIPCMAPLGKFSEHISVNVRSYLSTRSFHRTSSLEEEHKFETPGKRGLLNSQPYSQTDTIDRMLAQMFPNKSGDDLPQSREEHDK</sequence>
<dbReference type="InterPro" id="IPR049326">
    <property type="entry name" value="Rhodopsin_dom_fungi"/>
</dbReference>
<dbReference type="InterPro" id="IPR052337">
    <property type="entry name" value="SAT4-like"/>
</dbReference>
<evidence type="ECO:0000256" key="6">
    <source>
        <dbReference type="SAM" id="MobiDB-lite"/>
    </source>
</evidence>
<comment type="similarity">
    <text evidence="5">Belongs to the SAT4 family.</text>
</comment>
<evidence type="ECO:0000256" key="1">
    <source>
        <dbReference type="ARBA" id="ARBA00004141"/>
    </source>
</evidence>
<feature type="transmembrane region" description="Helical" evidence="7">
    <location>
        <begin position="114"/>
        <end position="137"/>
    </location>
</feature>
<proteinExistence type="inferred from homology"/>
<dbReference type="GO" id="GO:0016020">
    <property type="term" value="C:membrane"/>
    <property type="evidence" value="ECO:0007669"/>
    <property type="project" value="UniProtKB-SubCell"/>
</dbReference>
<evidence type="ECO:0000256" key="5">
    <source>
        <dbReference type="ARBA" id="ARBA00038359"/>
    </source>
</evidence>
<evidence type="ECO:0000313" key="10">
    <source>
        <dbReference type="Proteomes" id="UP000800200"/>
    </source>
</evidence>
<feature type="domain" description="Rhodopsin" evidence="8">
    <location>
        <begin position="84"/>
        <end position="268"/>
    </location>
</feature>
<name>A0A6A6DN10_9PEZI</name>
<comment type="subcellular location">
    <subcellularLocation>
        <location evidence="1">Membrane</location>
        <topology evidence="1">Multi-pass membrane protein</topology>
    </subcellularLocation>
</comment>
<keyword evidence="2 7" id="KW-0812">Transmembrane</keyword>
<evidence type="ECO:0000256" key="4">
    <source>
        <dbReference type="ARBA" id="ARBA00023136"/>
    </source>
</evidence>
<keyword evidence="3 7" id="KW-1133">Transmembrane helix</keyword>
<gene>
    <name evidence="9" type="ORF">K469DRAFT_673989</name>
</gene>
<feature type="compositionally biased region" description="Basic and acidic residues" evidence="6">
    <location>
        <begin position="294"/>
        <end position="304"/>
    </location>
</feature>
<dbReference type="PANTHER" id="PTHR33048:SF158">
    <property type="entry name" value="MEMBRANE PROTEIN PTH11-LIKE, PUTATIVE-RELATED"/>
    <property type="match status" value="1"/>
</dbReference>
<feature type="transmembrane region" description="Helical" evidence="7">
    <location>
        <begin position="80"/>
        <end position="102"/>
    </location>
</feature>
<accession>A0A6A6DN10</accession>
<keyword evidence="4 7" id="KW-0472">Membrane</keyword>
<dbReference type="OrthoDB" id="444631at2759"/>
<feature type="region of interest" description="Disordered" evidence="6">
    <location>
        <begin position="294"/>
        <end position="313"/>
    </location>
</feature>
<dbReference type="EMBL" id="ML994665">
    <property type="protein sequence ID" value="KAF2179609.1"/>
    <property type="molecule type" value="Genomic_DNA"/>
</dbReference>
<feature type="transmembrane region" description="Helical" evidence="7">
    <location>
        <begin position="202"/>
        <end position="224"/>
    </location>
</feature>